<evidence type="ECO:0000313" key="2">
    <source>
        <dbReference type="EMBL" id="QSS51487.1"/>
    </source>
</evidence>
<proteinExistence type="predicted"/>
<keyword evidence="1" id="KW-1133">Transmembrane helix</keyword>
<protein>
    <submittedName>
        <fullName evidence="2">Uncharacterized protein</fullName>
    </submittedName>
</protein>
<feature type="transmembrane region" description="Helical" evidence="1">
    <location>
        <begin position="30"/>
        <end position="50"/>
    </location>
</feature>
<sequence length="216" mass="24615">MSEPKQYLEKGDFDNGLRALDAELAKHHMIVAFSPITVITAGGFVAVTYLQNRNATGDLDYLLAPEWAADPDIKNSLRDAIIKVSNDLGFNYEWANDDMAIFVTHEAQKWLFEQAEKQDIVLFLGQHIRVLAAPIEWAVERKIRRLFEGTRDRKAVFDLSDCLAMLKWLRDRNDGPLDRERIRGLDVNGFGVGPDKATMDTIATAYCEKYGERIFF</sequence>
<accession>A0A8A1LI74</accession>
<gene>
    <name evidence="2" type="ORF">I7I53_06821</name>
</gene>
<dbReference type="EMBL" id="CP069103">
    <property type="protein sequence ID" value="QSS51487.1"/>
    <property type="molecule type" value="Genomic_DNA"/>
</dbReference>
<evidence type="ECO:0000256" key="1">
    <source>
        <dbReference type="SAM" id="Phobius"/>
    </source>
</evidence>
<dbReference type="Proteomes" id="UP000663419">
    <property type="component" value="Chromosome 2"/>
</dbReference>
<dbReference type="AlphaFoldDB" id="A0A8A1LI74"/>
<organism evidence="2 3">
    <name type="scientific">Ajellomyces capsulatus (strain H88)</name>
    <name type="common">Darling's disease fungus</name>
    <name type="synonym">Histoplasma capsulatum</name>
    <dbReference type="NCBI Taxonomy" id="544711"/>
    <lineage>
        <taxon>Eukaryota</taxon>
        <taxon>Fungi</taxon>
        <taxon>Dikarya</taxon>
        <taxon>Ascomycota</taxon>
        <taxon>Pezizomycotina</taxon>
        <taxon>Eurotiomycetes</taxon>
        <taxon>Eurotiomycetidae</taxon>
        <taxon>Onygenales</taxon>
        <taxon>Ajellomycetaceae</taxon>
        <taxon>Histoplasma</taxon>
    </lineage>
</organism>
<name>A0A8A1LI74_AJEC8</name>
<keyword evidence="1" id="KW-0812">Transmembrane</keyword>
<evidence type="ECO:0000313" key="3">
    <source>
        <dbReference type="Proteomes" id="UP000663419"/>
    </source>
</evidence>
<keyword evidence="1" id="KW-0472">Membrane</keyword>
<dbReference type="VEuPathDB" id="FungiDB:I7I53_06821"/>
<reference evidence="2" key="1">
    <citation type="submission" date="2021-01" db="EMBL/GenBank/DDBJ databases">
        <title>Chromosome-level genome assembly of a human fungal pathogen reveals clustering of transcriptionally co-regulated genes.</title>
        <authorList>
            <person name="Voorhies M."/>
            <person name="Cohen S."/>
            <person name="Shea T.P."/>
            <person name="Petrus S."/>
            <person name="Munoz J.F."/>
            <person name="Poplawski S."/>
            <person name="Goldman W.E."/>
            <person name="Michael T."/>
            <person name="Cuomo C.A."/>
            <person name="Sil A."/>
            <person name="Beyhan S."/>
        </authorList>
    </citation>
    <scope>NUCLEOTIDE SEQUENCE</scope>
    <source>
        <strain evidence="2">H88</strain>
    </source>
</reference>